<dbReference type="PANTHER" id="PTHR10663">
    <property type="entry name" value="GUANYL-NUCLEOTIDE EXCHANGE FACTOR"/>
    <property type="match status" value="1"/>
</dbReference>
<dbReference type="Gene3D" id="2.30.29.30">
    <property type="entry name" value="Pleckstrin-homology domain (PH domain)/Phosphotyrosine-binding domain (PTB)"/>
    <property type="match status" value="1"/>
</dbReference>
<dbReference type="InterPro" id="IPR000904">
    <property type="entry name" value="Sec7_dom"/>
</dbReference>
<gene>
    <name evidence="3" type="ORF">HPULCUR_010525</name>
</gene>
<dbReference type="Proteomes" id="UP001476247">
    <property type="component" value="Unassembled WGS sequence"/>
</dbReference>
<dbReference type="Gene3D" id="1.10.1000.11">
    <property type="entry name" value="Arf Nucleotide-binding Site Opener,domain 2"/>
    <property type="match status" value="1"/>
</dbReference>
<proteinExistence type="predicted"/>
<evidence type="ECO:0000259" key="2">
    <source>
        <dbReference type="PROSITE" id="PS50190"/>
    </source>
</evidence>
<dbReference type="SUPFAM" id="SSF50729">
    <property type="entry name" value="PH domain-like"/>
    <property type="match status" value="1"/>
</dbReference>
<dbReference type="PROSITE" id="PS50190">
    <property type="entry name" value="SEC7"/>
    <property type="match status" value="1"/>
</dbReference>
<keyword evidence="4" id="KW-1185">Reference proteome</keyword>
<dbReference type="EMBL" id="BAABUJ010000040">
    <property type="protein sequence ID" value="GAA5805012.1"/>
    <property type="molecule type" value="Genomic_DNA"/>
</dbReference>
<dbReference type="Pfam" id="PF15410">
    <property type="entry name" value="PH_9"/>
    <property type="match status" value="1"/>
</dbReference>
<sequence>MDILPNSRKVNGISLVECLENKVTVDKESQFSALVRSPRIDQSFVKRYRHHHNNLVSKTSSSANSTTNKSLSPSPTKEKMILVPSRSSHSKFNNSSVSRSSKKNMITKSTKNYHLPTIVTTNDNNFRRRVSSSYRHTLDLSYTIQDFQAKPAISIRRANSLCNTSSIYSTFSTTKSSASSITTTSSSCIELPNNHVENAVEPSSIDHVTLQKRLWAEDQTLCLKEEIAEWLGSKPETRAKVLDLYMNNFDFANIRLDEAFRALCSKLYLKGESQQLDRIIEAFAKRYFECNPTTILHCVDVVYALSYSLLLLNTDLHVVADWANKMNRNSFVKNTMETVHSLVFPHLEGEFSKHRKRRASIISYQSSSSDSLYQLESASLEDNTIINKLDALKSNISWKSSNDGLGLTRMQKHWLGDIESLLKDMYTAVKSHRIDQAKKCQGPEINAGNLYRSRTLPKNELGKSQSFRRRRGQSVISPLDTKVSLPTHELKHGLVMRKHVMESTDKRARHRQWQLCYLVMNDTELIMHRAVHVSHQQSTTTACHDHKARRRRSIMLWNQSVCSLQDIISQEGGIEDWQPDEKGTPLGKLEMNHTYTCAIPPPGWNGQRPHVFRMETAEGGLWLFESMDMFAVQAWVEAANATAAKISKGALTGAVCNIDYGWGSKWDNTTREFTTENVPVWFPQTPCMVDSTLDLRYQYYDLETQIGALNMELDQHRELKLSLDKKFHASGNQHGLNTMQALTNWDRKLHHLLHELVKLKCYKDSIYSIMPTQ</sequence>
<dbReference type="InterPro" id="IPR011993">
    <property type="entry name" value="PH-like_dom_sf"/>
</dbReference>
<reference evidence="3 4" key="1">
    <citation type="submission" date="2024-04" db="EMBL/GenBank/DDBJ databases">
        <title>genome sequences of Mucor flavus KT1a and Helicostylum pulchrum KT1b strains isolation_sourced from the surface of a dry-aged beef.</title>
        <authorList>
            <person name="Toyotome T."/>
            <person name="Hosono M."/>
            <person name="Torimaru M."/>
            <person name="Fukuda K."/>
            <person name="Mikami N."/>
        </authorList>
    </citation>
    <scope>NUCLEOTIDE SEQUENCE [LARGE SCALE GENOMIC DNA]</scope>
    <source>
        <strain evidence="3 4">KT1b</strain>
    </source>
</reference>
<organism evidence="3 4">
    <name type="scientific">Helicostylum pulchrum</name>
    <dbReference type="NCBI Taxonomy" id="562976"/>
    <lineage>
        <taxon>Eukaryota</taxon>
        <taxon>Fungi</taxon>
        <taxon>Fungi incertae sedis</taxon>
        <taxon>Mucoromycota</taxon>
        <taxon>Mucoromycotina</taxon>
        <taxon>Mucoromycetes</taxon>
        <taxon>Mucorales</taxon>
        <taxon>Mucorineae</taxon>
        <taxon>Mucoraceae</taxon>
        <taxon>Helicostylum</taxon>
    </lineage>
</organism>
<accession>A0ABP9YFG3</accession>
<evidence type="ECO:0000313" key="4">
    <source>
        <dbReference type="Proteomes" id="UP001476247"/>
    </source>
</evidence>
<name>A0ABP9YFG3_9FUNG</name>
<dbReference type="SUPFAM" id="SSF48425">
    <property type="entry name" value="Sec7 domain"/>
    <property type="match status" value="1"/>
</dbReference>
<comment type="caution">
    <text evidence="3">The sequence shown here is derived from an EMBL/GenBank/DDBJ whole genome shotgun (WGS) entry which is preliminary data.</text>
</comment>
<dbReference type="PANTHER" id="PTHR10663:SF373">
    <property type="entry name" value="PH AND SEC7 DOMAIN-CONTAINING PROTEIN C11E3.11C"/>
    <property type="match status" value="1"/>
</dbReference>
<dbReference type="InterPro" id="IPR035999">
    <property type="entry name" value="Sec7_dom_sf"/>
</dbReference>
<dbReference type="Pfam" id="PF01369">
    <property type="entry name" value="Sec7"/>
    <property type="match status" value="1"/>
</dbReference>
<dbReference type="SMART" id="SM00222">
    <property type="entry name" value="Sec7"/>
    <property type="match status" value="1"/>
</dbReference>
<dbReference type="InterPro" id="IPR041681">
    <property type="entry name" value="PH_9"/>
</dbReference>
<protein>
    <recommendedName>
        <fullName evidence="2">SEC7 domain-containing protein</fullName>
    </recommendedName>
</protein>
<feature type="domain" description="SEC7" evidence="2">
    <location>
        <begin position="189"/>
        <end position="351"/>
    </location>
</feature>
<feature type="region of interest" description="Disordered" evidence="1">
    <location>
        <begin position="53"/>
        <end position="78"/>
    </location>
</feature>
<evidence type="ECO:0000313" key="3">
    <source>
        <dbReference type="EMBL" id="GAA5805012.1"/>
    </source>
</evidence>
<evidence type="ECO:0000256" key="1">
    <source>
        <dbReference type="SAM" id="MobiDB-lite"/>
    </source>
</evidence>
<feature type="compositionally biased region" description="Low complexity" evidence="1">
    <location>
        <begin position="54"/>
        <end position="72"/>
    </location>
</feature>
<dbReference type="InterPro" id="IPR023394">
    <property type="entry name" value="Sec7_C_sf"/>
</dbReference>